<reference evidence="2 3" key="2">
    <citation type="submission" date="2019-08" db="EMBL/GenBank/DDBJ databases">
        <authorList>
            <person name="Henke P."/>
        </authorList>
    </citation>
    <scope>NUCLEOTIDE SEQUENCE [LARGE SCALE GENOMIC DNA]</scope>
    <source>
        <strain evidence="2">Phe10_nw2017</strain>
    </source>
</reference>
<evidence type="ECO:0000313" key="2">
    <source>
        <dbReference type="EMBL" id="TWW10443.1"/>
    </source>
</evidence>
<dbReference type="Pfam" id="PF13744">
    <property type="entry name" value="HTH_37"/>
    <property type="match status" value="1"/>
</dbReference>
<dbReference type="Gene3D" id="1.10.260.40">
    <property type="entry name" value="lambda repressor-like DNA-binding domains"/>
    <property type="match status" value="1"/>
</dbReference>
<name>A0A5C6M8D1_9PLAN</name>
<dbReference type="GO" id="GO:0003677">
    <property type="term" value="F:DNA binding"/>
    <property type="evidence" value="ECO:0007669"/>
    <property type="project" value="InterPro"/>
</dbReference>
<dbReference type="SUPFAM" id="SSF47413">
    <property type="entry name" value="lambda repressor-like DNA-binding domains"/>
    <property type="match status" value="1"/>
</dbReference>
<dbReference type="AlphaFoldDB" id="A0A5C6M8D1"/>
<gene>
    <name evidence="2" type="ORF">E3A20_06730</name>
</gene>
<proteinExistence type="predicted"/>
<organism evidence="2 3">
    <name type="scientific">Planctomyces bekefii</name>
    <dbReference type="NCBI Taxonomy" id="1653850"/>
    <lineage>
        <taxon>Bacteria</taxon>
        <taxon>Pseudomonadati</taxon>
        <taxon>Planctomycetota</taxon>
        <taxon>Planctomycetia</taxon>
        <taxon>Planctomycetales</taxon>
        <taxon>Planctomycetaceae</taxon>
        <taxon>Planctomyces</taxon>
    </lineage>
</organism>
<accession>A0A5C6M8D1</accession>
<sequence length="99" mass="10948">MKKSKAIVARNSRELAEALGLQPGDAVEMEVRSDLNDMIIKIVEKRGLTHAAVAELAKTSRTRVTAILNRNTHEVSTDLMLRILASLGYRAKIKFYPAA</sequence>
<dbReference type="Proteomes" id="UP000321083">
    <property type="component" value="Unassembled WGS sequence"/>
</dbReference>
<reference evidence="2 3" key="1">
    <citation type="submission" date="2019-08" db="EMBL/GenBank/DDBJ databases">
        <title>100 year-old enigma solved: identification of Planctomyces bekefii, the type genus and species of the phylum Planctomycetes.</title>
        <authorList>
            <person name="Svetlana D.N."/>
            <person name="Overmann J."/>
        </authorList>
    </citation>
    <scope>NUCLEOTIDE SEQUENCE [LARGE SCALE GENOMIC DNA]</scope>
    <source>
        <strain evidence="2">Phe10_nw2017</strain>
    </source>
</reference>
<comment type="caution">
    <text evidence="2">The sequence shown here is derived from an EMBL/GenBank/DDBJ whole genome shotgun (WGS) entry which is preliminary data.</text>
</comment>
<evidence type="ECO:0000259" key="1">
    <source>
        <dbReference type="Pfam" id="PF13744"/>
    </source>
</evidence>
<protein>
    <recommendedName>
        <fullName evidence="1">HigA2-like helix-turn-helix domain-containing protein</fullName>
    </recommendedName>
</protein>
<dbReference type="EMBL" id="SRHE01000090">
    <property type="protein sequence ID" value="TWW10443.1"/>
    <property type="molecule type" value="Genomic_DNA"/>
</dbReference>
<evidence type="ECO:0000313" key="3">
    <source>
        <dbReference type="Proteomes" id="UP000321083"/>
    </source>
</evidence>
<keyword evidence="3" id="KW-1185">Reference proteome</keyword>
<feature type="domain" description="HigA2-like helix-turn-helix" evidence="1">
    <location>
        <begin position="23"/>
        <end position="94"/>
    </location>
</feature>
<dbReference type="InterPro" id="IPR039554">
    <property type="entry name" value="HigA2-like_HTH"/>
</dbReference>
<dbReference type="InterPro" id="IPR010982">
    <property type="entry name" value="Lambda_DNA-bd_dom_sf"/>
</dbReference>